<dbReference type="PRINTS" id="PR01790">
    <property type="entry name" value="SMP30FAMILY"/>
</dbReference>
<feature type="domain" description="SMP-30/Gluconolactonase/LRE-like region" evidence="2">
    <location>
        <begin position="13"/>
        <end position="251"/>
    </location>
</feature>
<dbReference type="InterPro" id="IPR013658">
    <property type="entry name" value="SGL"/>
</dbReference>
<reference evidence="4" key="1">
    <citation type="journal article" date="2019" name="Int. J. Syst. Evol. Microbiol.">
        <title>The Global Catalogue of Microorganisms (GCM) 10K type strain sequencing project: providing services to taxonomists for standard genome sequencing and annotation.</title>
        <authorList>
            <consortium name="The Broad Institute Genomics Platform"/>
            <consortium name="The Broad Institute Genome Sequencing Center for Infectious Disease"/>
            <person name="Wu L."/>
            <person name="Ma J."/>
        </authorList>
    </citation>
    <scope>NUCLEOTIDE SEQUENCE [LARGE SCALE GENOMIC DNA]</scope>
    <source>
        <strain evidence="4">CGMCC 1.15342</strain>
    </source>
</reference>
<keyword evidence="4" id="KW-1185">Reference proteome</keyword>
<evidence type="ECO:0000259" key="2">
    <source>
        <dbReference type="Pfam" id="PF08450"/>
    </source>
</evidence>
<dbReference type="PANTHER" id="PTHR47572:SF4">
    <property type="entry name" value="LACTONASE DRP35"/>
    <property type="match status" value="1"/>
</dbReference>
<dbReference type="Proteomes" id="UP000597338">
    <property type="component" value="Unassembled WGS sequence"/>
</dbReference>
<dbReference type="Gene3D" id="2.120.10.30">
    <property type="entry name" value="TolB, C-terminal domain"/>
    <property type="match status" value="1"/>
</dbReference>
<protein>
    <recommendedName>
        <fullName evidence="2">SMP-30/Gluconolactonase/LRE-like region domain-containing protein</fullName>
    </recommendedName>
</protein>
<dbReference type="SUPFAM" id="SSF63829">
    <property type="entry name" value="Calcium-dependent phosphotriesterase"/>
    <property type="match status" value="1"/>
</dbReference>
<proteinExistence type="predicted"/>
<dbReference type="InterPro" id="IPR011042">
    <property type="entry name" value="6-blade_b-propeller_TolB-like"/>
</dbReference>
<evidence type="ECO:0000256" key="1">
    <source>
        <dbReference type="ARBA" id="ARBA00022801"/>
    </source>
</evidence>
<evidence type="ECO:0000313" key="4">
    <source>
        <dbReference type="Proteomes" id="UP000597338"/>
    </source>
</evidence>
<dbReference type="InterPro" id="IPR005511">
    <property type="entry name" value="SMP-30"/>
</dbReference>
<organism evidence="3 4">
    <name type="scientific">Parapedobacter defluvii</name>
    <dbReference type="NCBI Taxonomy" id="2045106"/>
    <lineage>
        <taxon>Bacteria</taxon>
        <taxon>Pseudomonadati</taxon>
        <taxon>Bacteroidota</taxon>
        <taxon>Sphingobacteriia</taxon>
        <taxon>Sphingobacteriales</taxon>
        <taxon>Sphingobacteriaceae</taxon>
        <taxon>Parapedobacter</taxon>
    </lineage>
</organism>
<dbReference type="RefSeq" id="WP_188746846.1">
    <property type="nucleotide sequence ID" value="NZ_BMIK01000001.1"/>
</dbReference>
<dbReference type="InterPro" id="IPR051262">
    <property type="entry name" value="SMP-30/CGR1_Lactonase"/>
</dbReference>
<dbReference type="EMBL" id="BMIK01000001">
    <property type="protein sequence ID" value="GGC15480.1"/>
    <property type="molecule type" value="Genomic_DNA"/>
</dbReference>
<name>A0ABQ1L4Y9_9SPHI</name>
<sequence length="270" mass="29174">MNLAERIVLPWYTEGPVVDGEGAIYFTTLSGGSIMRLDVIGGEVTQWAQGNKPNGQLILQDGDHLVCDSGNASVNRYDAAGNWKKHEIIEECAGCKIHMPNDLACDASGGVYFTDSIRETGKVCYYGPDGSQRIITDKLDFPNGIALSPDGKGLLIAESYRNRILWMPIASSGLPEGGWEVFAELPKNRDPEGYNLPDGIKFHSDGTLWVAHYGMQAVQVLDGNGKLLKTLAMDFPLPSNLCLTDRHLIVTGGSAEPGPGGIRIIRLTGN</sequence>
<comment type="caution">
    <text evidence="3">The sequence shown here is derived from an EMBL/GenBank/DDBJ whole genome shotgun (WGS) entry which is preliminary data.</text>
</comment>
<dbReference type="PANTHER" id="PTHR47572">
    <property type="entry name" value="LIPOPROTEIN-RELATED"/>
    <property type="match status" value="1"/>
</dbReference>
<accession>A0ABQ1L4Y9</accession>
<gene>
    <name evidence="3" type="ORF">GCM10011386_04080</name>
</gene>
<keyword evidence="1" id="KW-0378">Hydrolase</keyword>
<dbReference type="Pfam" id="PF08450">
    <property type="entry name" value="SGL"/>
    <property type="match status" value="1"/>
</dbReference>
<evidence type="ECO:0000313" key="3">
    <source>
        <dbReference type="EMBL" id="GGC15480.1"/>
    </source>
</evidence>